<proteinExistence type="predicted"/>
<name>A0A0L8GM25_OCTBM</name>
<gene>
    <name evidence="1" type="ORF">OCBIM_22031875mg</name>
</gene>
<evidence type="ECO:0000313" key="1">
    <source>
        <dbReference type="EMBL" id="KOF77625.1"/>
    </source>
</evidence>
<reference evidence="1" key="1">
    <citation type="submission" date="2015-07" db="EMBL/GenBank/DDBJ databases">
        <title>MeaNS - Measles Nucleotide Surveillance Program.</title>
        <authorList>
            <person name="Tran T."/>
            <person name="Druce J."/>
        </authorList>
    </citation>
    <scope>NUCLEOTIDE SEQUENCE</scope>
    <source>
        <strain evidence="1">UCB-OBI-ISO-001</strain>
        <tissue evidence="1">Gonad</tissue>
    </source>
</reference>
<sequence>MRICYRIFILNCYDNFHIWLLGTMTAENIREKLRDAMIEKDKRKLDKVLSKCVAVGLPELQEDIQQARSISNILAGGTGG</sequence>
<accession>A0A0L8GM25</accession>
<protein>
    <submittedName>
        <fullName evidence="1">Uncharacterized protein</fullName>
    </submittedName>
</protein>
<organism evidence="1">
    <name type="scientific">Octopus bimaculoides</name>
    <name type="common">California two-spotted octopus</name>
    <dbReference type="NCBI Taxonomy" id="37653"/>
    <lineage>
        <taxon>Eukaryota</taxon>
        <taxon>Metazoa</taxon>
        <taxon>Spiralia</taxon>
        <taxon>Lophotrochozoa</taxon>
        <taxon>Mollusca</taxon>
        <taxon>Cephalopoda</taxon>
        <taxon>Coleoidea</taxon>
        <taxon>Octopodiformes</taxon>
        <taxon>Octopoda</taxon>
        <taxon>Incirrata</taxon>
        <taxon>Octopodidae</taxon>
        <taxon>Octopus</taxon>
    </lineage>
</organism>
<dbReference type="EMBL" id="KQ421370">
    <property type="protein sequence ID" value="KOF77625.1"/>
    <property type="molecule type" value="Genomic_DNA"/>
</dbReference>
<dbReference type="AlphaFoldDB" id="A0A0L8GM25"/>